<dbReference type="Pfam" id="PF07589">
    <property type="entry name" value="PEP-CTERM"/>
    <property type="match status" value="1"/>
</dbReference>
<dbReference type="InterPro" id="IPR013424">
    <property type="entry name" value="Ice-binding_C"/>
</dbReference>
<proteinExistence type="predicted"/>
<evidence type="ECO:0000313" key="3">
    <source>
        <dbReference type="EMBL" id="GAA5497333.1"/>
    </source>
</evidence>
<sequence>MRNIPLYLPVWMAMAPLVAQAATVSWGSAYNFNHTDESLWLNSFDSSRNGGTSAAGAESLISAISYGNAAGDPVINGMAFTELSGSTDFWGNTGINPNIDSVLSGHRASAGTFDLNLTGLTVGNTYQIQLIGIHDNRATIKERQYEVSFGGTDYTSGGTPAVLTRAGYGNTNPASPPNYQGFDSYGTVVGTFIADADTQLIQLRSNTLDGVSGDDNDPGLSGYILIESAAIPEPSSMALLGLGGLVTLLRRRR</sequence>
<dbReference type="RefSeq" id="WP_346189856.1">
    <property type="nucleotide sequence ID" value="NZ_BAABRL010000013.1"/>
</dbReference>
<organism evidence="3 4">
    <name type="scientific">Rubritalea halochordaticola</name>
    <dbReference type="NCBI Taxonomy" id="714537"/>
    <lineage>
        <taxon>Bacteria</taxon>
        <taxon>Pseudomonadati</taxon>
        <taxon>Verrucomicrobiota</taxon>
        <taxon>Verrucomicrobiia</taxon>
        <taxon>Verrucomicrobiales</taxon>
        <taxon>Rubritaleaceae</taxon>
        <taxon>Rubritalea</taxon>
    </lineage>
</organism>
<protein>
    <recommendedName>
        <fullName evidence="2">Ice-binding protein C-terminal domain-containing protein</fullName>
    </recommendedName>
</protein>
<dbReference type="NCBIfam" id="TIGR02595">
    <property type="entry name" value="PEP_CTERM"/>
    <property type="match status" value="1"/>
</dbReference>
<evidence type="ECO:0000256" key="1">
    <source>
        <dbReference type="SAM" id="SignalP"/>
    </source>
</evidence>
<dbReference type="EMBL" id="BAABRL010000013">
    <property type="protein sequence ID" value="GAA5497333.1"/>
    <property type="molecule type" value="Genomic_DNA"/>
</dbReference>
<evidence type="ECO:0000313" key="4">
    <source>
        <dbReference type="Proteomes" id="UP001424741"/>
    </source>
</evidence>
<dbReference type="Proteomes" id="UP001424741">
    <property type="component" value="Unassembled WGS sequence"/>
</dbReference>
<comment type="caution">
    <text evidence="3">The sequence shown here is derived from an EMBL/GenBank/DDBJ whole genome shotgun (WGS) entry which is preliminary data.</text>
</comment>
<feature type="signal peptide" evidence="1">
    <location>
        <begin position="1"/>
        <end position="21"/>
    </location>
</feature>
<evidence type="ECO:0000259" key="2">
    <source>
        <dbReference type="Pfam" id="PF07589"/>
    </source>
</evidence>
<accession>A0ABP9V3U8</accession>
<feature type="domain" description="Ice-binding protein C-terminal" evidence="2">
    <location>
        <begin position="230"/>
        <end position="253"/>
    </location>
</feature>
<keyword evidence="4" id="KW-1185">Reference proteome</keyword>
<feature type="chain" id="PRO_5046571591" description="Ice-binding protein C-terminal domain-containing protein" evidence="1">
    <location>
        <begin position="22"/>
        <end position="253"/>
    </location>
</feature>
<gene>
    <name evidence="3" type="ORF">Rhal01_03526</name>
</gene>
<reference evidence="3 4" key="1">
    <citation type="submission" date="2024-02" db="EMBL/GenBank/DDBJ databases">
        <title>Rubritalea halochordaticola NBRC 107102.</title>
        <authorList>
            <person name="Ichikawa N."/>
            <person name="Katano-Makiyama Y."/>
            <person name="Hidaka K."/>
        </authorList>
    </citation>
    <scope>NUCLEOTIDE SEQUENCE [LARGE SCALE GENOMIC DNA]</scope>
    <source>
        <strain evidence="3 4">NBRC 107102</strain>
    </source>
</reference>
<name>A0ABP9V3U8_9BACT</name>
<keyword evidence="1" id="KW-0732">Signal</keyword>